<feature type="region of interest" description="Disordered" evidence="10">
    <location>
        <begin position="391"/>
        <end position="440"/>
    </location>
</feature>
<proteinExistence type="predicted"/>
<evidence type="ECO:0000256" key="6">
    <source>
        <dbReference type="ARBA" id="ARBA00023273"/>
    </source>
</evidence>
<evidence type="ECO:0000256" key="9">
    <source>
        <dbReference type="PROSITE-ProRule" id="PRU00339"/>
    </source>
</evidence>
<evidence type="ECO:0000256" key="4">
    <source>
        <dbReference type="ARBA" id="ARBA00022803"/>
    </source>
</evidence>
<dbReference type="Gene3D" id="1.25.40.10">
    <property type="entry name" value="Tetratricopeptide repeat domain"/>
    <property type="match status" value="2"/>
</dbReference>
<accession>K1QUR2</accession>
<sequence>MTASIVGPRSSTPKLTQAQNRTLPKVPKPQVTESKKPGKHGRALPLVPAATQHQEGHKLSRSLPRVPAPLVLKTPPGTSGSGSSNKSNNTNPAIPTVPKTTTRQLPKIPRTIAIQNKKQEQDRKKYMHSIYKSEGDDHLRKGELEKALESYHSALKLIPEDKSTLVARSRCHQLLGRHRKAMQDVESALSLDPLCYEALYQKAELHYQQREYEMALVFFNKGHKQRPDMKAFQEGLERTQDAINRSDSARNRRLAKVGDISFFLPKKKKDTKRRVQLPPEPPDKKPRDLATPGFRLRHQNPLVKIERGSRESLVTDINDIEMTSENDVTEKRMKQILGRMYNDKKYLEQLVEQAGGLTVGSVDLHSMAENGLDFLYDRVLYWVRQGRIIPPEAPSDPAEKPTQHDSNSLLPSINSPRSDSSRDTKVNTKPKVSRKQMLLNEDKTQPKSWFRYLEKKKAAENSTRKNNQTRFLHVLEGQRLQLKENLENRKPLTPIKQTKPQIRDRKSKKTGRKSKERDRDQSVSDTESCLNISFSTYRQPSDLYHDHHSLEDTSAFHTIREESPLPLRVVPLQNSRVQGWSKKDRSSQEAAKREQIQIYITRELEDIEIAYVDGRYADCMHQSESCLNTMKSFTEIQVPNLMSVIAKLHSYVGNAAIETRDYLTALDHHERDLLIGEENNDDDAVSRALGNLGRIFVFQNKHQQALELFSRKVPLCKTRLETAWLYHEIGNCFLVLGQYKFAMEAAHRSLKAAEEAVEWSYQLQSLVLLGVAEVKLKHYTNAINTFERAREQARMQGDNKAEEAITEALNDVNTKMIEETRTARGDHSRSERGYPRSRAEYSDKYTYNPRSRAEWSDYSSIFIPDDDGDVSLTETGYDTDNLHLDLDQLRGDLETSLFGSQAALRSGRHSTKLPTSEVRKSMMNLHLMQSPGRRPNSSTYIRSNTAMG</sequence>
<comment type="subcellular location">
    <subcellularLocation>
        <location evidence="1">Cytoplasm</location>
        <location evidence="1">Cytoskeleton</location>
        <location evidence="1">Cilium axoneme</location>
    </subcellularLocation>
</comment>
<dbReference type="Pfam" id="PF13432">
    <property type="entry name" value="TPR_16"/>
    <property type="match status" value="1"/>
</dbReference>
<feature type="compositionally biased region" description="Polar residues" evidence="10">
    <location>
        <begin position="1"/>
        <end position="22"/>
    </location>
</feature>
<evidence type="ECO:0000256" key="5">
    <source>
        <dbReference type="ARBA" id="ARBA00023212"/>
    </source>
</evidence>
<gene>
    <name evidence="11" type="ORF">CGI_10014864</name>
</gene>
<feature type="region of interest" description="Disordered" evidence="10">
    <location>
        <begin position="929"/>
        <end position="948"/>
    </location>
</feature>
<dbReference type="OMA" id="QNRIEYM"/>
<dbReference type="Proteomes" id="UP000005408">
    <property type="component" value="Unassembled WGS sequence"/>
</dbReference>
<evidence type="ECO:0000256" key="7">
    <source>
        <dbReference type="ARBA" id="ARBA00034139"/>
    </source>
</evidence>
<dbReference type="FunFam" id="1.25.40.10:FF:000795">
    <property type="entry name" value="Tetratricopeptide repeat protein 25"/>
    <property type="match status" value="1"/>
</dbReference>
<keyword evidence="4 9" id="KW-0802">TPR repeat</keyword>
<dbReference type="AlphaFoldDB" id="K1QUR2"/>
<dbReference type="SUPFAM" id="SSF48452">
    <property type="entry name" value="TPR-like"/>
    <property type="match status" value="2"/>
</dbReference>
<dbReference type="InterPro" id="IPR011990">
    <property type="entry name" value="TPR-like_helical_dom_sf"/>
</dbReference>
<evidence type="ECO:0000256" key="10">
    <source>
        <dbReference type="SAM" id="MobiDB-lite"/>
    </source>
</evidence>
<feature type="repeat" description="TPR" evidence="9">
    <location>
        <begin position="128"/>
        <end position="161"/>
    </location>
</feature>
<feature type="compositionally biased region" description="Polar residues" evidence="10">
    <location>
        <begin position="404"/>
        <end position="418"/>
    </location>
</feature>
<protein>
    <recommendedName>
        <fullName evidence="7">Outer dynein arm-docking complex subunit 4</fullName>
    </recommendedName>
    <alternativeName>
        <fullName evidence="8">Tetratricopeptide repeat protein 25</fullName>
    </alternativeName>
</protein>
<dbReference type="PANTHER" id="PTHR23040:SF1">
    <property type="entry name" value="OUTER DYNEIN ARM-DOCKING COMPLEX SUBUNIT 4"/>
    <property type="match status" value="1"/>
</dbReference>
<evidence type="ECO:0000256" key="2">
    <source>
        <dbReference type="ARBA" id="ARBA00022490"/>
    </source>
</evidence>
<dbReference type="FunCoup" id="K1QUR2">
    <property type="interactions" value="50"/>
</dbReference>
<evidence type="ECO:0000256" key="1">
    <source>
        <dbReference type="ARBA" id="ARBA00004430"/>
    </source>
</evidence>
<reference evidence="12" key="2">
    <citation type="submission" date="2022-08" db="UniProtKB">
        <authorList>
            <consortium name="EnsemblMetazoa"/>
        </authorList>
    </citation>
    <scope>IDENTIFICATION</scope>
    <source>
        <strain evidence="12">05x7-T-G4-1.051#20</strain>
    </source>
</reference>
<evidence type="ECO:0000313" key="11">
    <source>
        <dbReference type="EMBL" id="EKC32670.1"/>
    </source>
</evidence>
<reference evidence="11" key="1">
    <citation type="journal article" date="2012" name="Nature">
        <title>The oyster genome reveals stress adaptation and complexity of shell formation.</title>
        <authorList>
            <person name="Zhang G."/>
            <person name="Fang X."/>
            <person name="Guo X."/>
            <person name="Li L."/>
            <person name="Luo R."/>
            <person name="Xu F."/>
            <person name="Yang P."/>
            <person name="Zhang L."/>
            <person name="Wang X."/>
            <person name="Qi H."/>
            <person name="Xiong Z."/>
            <person name="Que H."/>
            <person name="Xie Y."/>
            <person name="Holland P.W."/>
            <person name="Paps J."/>
            <person name="Zhu Y."/>
            <person name="Wu F."/>
            <person name="Chen Y."/>
            <person name="Wang J."/>
            <person name="Peng C."/>
            <person name="Meng J."/>
            <person name="Yang L."/>
            <person name="Liu J."/>
            <person name="Wen B."/>
            <person name="Zhang N."/>
            <person name="Huang Z."/>
            <person name="Zhu Q."/>
            <person name="Feng Y."/>
            <person name="Mount A."/>
            <person name="Hedgecock D."/>
            <person name="Xu Z."/>
            <person name="Liu Y."/>
            <person name="Domazet-Loso T."/>
            <person name="Du Y."/>
            <person name="Sun X."/>
            <person name="Zhang S."/>
            <person name="Liu B."/>
            <person name="Cheng P."/>
            <person name="Jiang X."/>
            <person name="Li J."/>
            <person name="Fan D."/>
            <person name="Wang W."/>
            <person name="Fu W."/>
            <person name="Wang T."/>
            <person name="Wang B."/>
            <person name="Zhang J."/>
            <person name="Peng Z."/>
            <person name="Li Y."/>
            <person name="Li N."/>
            <person name="Wang J."/>
            <person name="Chen M."/>
            <person name="He Y."/>
            <person name="Tan F."/>
            <person name="Song X."/>
            <person name="Zheng Q."/>
            <person name="Huang R."/>
            <person name="Yang H."/>
            <person name="Du X."/>
            <person name="Chen L."/>
            <person name="Yang M."/>
            <person name="Gaffney P.M."/>
            <person name="Wang S."/>
            <person name="Luo L."/>
            <person name="She Z."/>
            <person name="Ming Y."/>
            <person name="Huang W."/>
            <person name="Zhang S."/>
            <person name="Huang B."/>
            <person name="Zhang Y."/>
            <person name="Qu T."/>
            <person name="Ni P."/>
            <person name="Miao G."/>
            <person name="Wang J."/>
            <person name="Wang Q."/>
            <person name="Steinberg C.E."/>
            <person name="Wang H."/>
            <person name="Li N."/>
            <person name="Qian L."/>
            <person name="Zhang G."/>
            <person name="Li Y."/>
            <person name="Yang H."/>
            <person name="Liu X."/>
            <person name="Wang J."/>
            <person name="Yin Y."/>
            <person name="Wang J."/>
        </authorList>
    </citation>
    <scope>NUCLEOTIDE SEQUENCE [LARGE SCALE GENOMIC DNA]</scope>
    <source>
        <strain evidence="11">05x7-T-G4-1.051#20</strain>
    </source>
</reference>
<feature type="region of interest" description="Disordered" evidence="10">
    <location>
        <begin position="270"/>
        <end position="292"/>
    </location>
</feature>
<keyword evidence="6" id="KW-0966">Cell projection</keyword>
<keyword evidence="2" id="KW-0963">Cytoplasm</keyword>
<dbReference type="InterPro" id="IPR040111">
    <property type="entry name" value="ODAD4"/>
</dbReference>
<keyword evidence="13" id="KW-1185">Reference proteome</keyword>
<keyword evidence="3" id="KW-0677">Repeat</keyword>
<dbReference type="InterPro" id="IPR019734">
    <property type="entry name" value="TPR_rpt"/>
</dbReference>
<evidence type="ECO:0000256" key="3">
    <source>
        <dbReference type="ARBA" id="ARBA00022737"/>
    </source>
</evidence>
<evidence type="ECO:0000313" key="12">
    <source>
        <dbReference type="EnsemblMetazoa" id="G6146.2:cds"/>
    </source>
</evidence>
<organism evidence="11">
    <name type="scientific">Magallana gigas</name>
    <name type="common">Pacific oyster</name>
    <name type="synonym">Crassostrea gigas</name>
    <dbReference type="NCBI Taxonomy" id="29159"/>
    <lineage>
        <taxon>Eukaryota</taxon>
        <taxon>Metazoa</taxon>
        <taxon>Spiralia</taxon>
        <taxon>Lophotrochozoa</taxon>
        <taxon>Mollusca</taxon>
        <taxon>Bivalvia</taxon>
        <taxon>Autobranchia</taxon>
        <taxon>Pteriomorphia</taxon>
        <taxon>Ostreida</taxon>
        <taxon>Ostreoidea</taxon>
        <taxon>Ostreidae</taxon>
        <taxon>Magallana</taxon>
    </lineage>
</organism>
<feature type="compositionally biased region" description="Low complexity" evidence="10">
    <location>
        <begin position="73"/>
        <end position="92"/>
    </location>
</feature>
<feature type="compositionally biased region" description="Basic and acidic residues" evidence="10">
    <location>
        <begin position="513"/>
        <end position="522"/>
    </location>
</feature>
<evidence type="ECO:0000256" key="8">
    <source>
        <dbReference type="ARBA" id="ARBA00034143"/>
    </source>
</evidence>
<dbReference type="PROSITE" id="PS50005">
    <property type="entry name" value="TPR"/>
    <property type="match status" value="1"/>
</dbReference>
<dbReference type="EnsemblMetazoa" id="G6146.2">
    <property type="protein sequence ID" value="G6146.2:cds"/>
    <property type="gene ID" value="G6146"/>
</dbReference>
<dbReference type="SMART" id="SM00028">
    <property type="entry name" value="TPR"/>
    <property type="match status" value="7"/>
</dbReference>
<dbReference type="HOGENOM" id="CLU_310403_0_0_1"/>
<evidence type="ECO:0000313" key="13">
    <source>
        <dbReference type="Proteomes" id="UP000005408"/>
    </source>
</evidence>
<keyword evidence="5" id="KW-0206">Cytoskeleton</keyword>
<dbReference type="PANTHER" id="PTHR23040">
    <property type="match status" value="1"/>
</dbReference>
<feature type="region of interest" description="Disordered" evidence="10">
    <location>
        <begin position="483"/>
        <end position="525"/>
    </location>
</feature>
<dbReference type="Pfam" id="PF13424">
    <property type="entry name" value="TPR_12"/>
    <property type="match status" value="1"/>
</dbReference>
<dbReference type="OrthoDB" id="245563at2759"/>
<dbReference type="EMBL" id="JH817036">
    <property type="protein sequence ID" value="EKC32670.1"/>
    <property type="molecule type" value="Genomic_DNA"/>
</dbReference>
<feature type="compositionally biased region" description="Polar residues" evidence="10">
    <location>
        <begin position="935"/>
        <end position="948"/>
    </location>
</feature>
<dbReference type="GO" id="GO:0005930">
    <property type="term" value="C:axoneme"/>
    <property type="evidence" value="ECO:0007669"/>
    <property type="project" value="UniProtKB-SubCell"/>
</dbReference>
<feature type="region of interest" description="Disordered" evidence="10">
    <location>
        <begin position="1"/>
        <end position="109"/>
    </location>
</feature>
<name>K1QUR2_MAGGI</name>
<dbReference type="KEGG" id="crg:105335221"/>